<keyword evidence="1" id="KW-1133">Transmembrane helix</keyword>
<organism evidence="2 3">
    <name type="scientific">Aerococcus viridans</name>
    <dbReference type="NCBI Taxonomy" id="1377"/>
    <lineage>
        <taxon>Bacteria</taxon>
        <taxon>Bacillati</taxon>
        <taxon>Bacillota</taxon>
        <taxon>Bacilli</taxon>
        <taxon>Lactobacillales</taxon>
        <taxon>Aerococcaceae</taxon>
        <taxon>Aerococcus</taxon>
    </lineage>
</organism>
<proteinExistence type="predicted"/>
<dbReference type="Proteomes" id="UP000235701">
    <property type="component" value="Unassembled WGS sequence"/>
</dbReference>
<keyword evidence="3" id="KW-1185">Reference proteome</keyword>
<dbReference type="InterPro" id="IPR012652">
    <property type="entry name" value="ThiW"/>
</dbReference>
<evidence type="ECO:0000313" key="2">
    <source>
        <dbReference type="EMBL" id="PMC79767.1"/>
    </source>
</evidence>
<protein>
    <submittedName>
        <fullName evidence="2">Energy coupling factor transporter S component ThiW</fullName>
    </submittedName>
</protein>
<dbReference type="EMBL" id="PNHQ01000009">
    <property type="protein sequence ID" value="PMC79767.1"/>
    <property type="molecule type" value="Genomic_DNA"/>
</dbReference>
<dbReference type="Pfam" id="PF09512">
    <property type="entry name" value="ThiW"/>
    <property type="match status" value="1"/>
</dbReference>
<dbReference type="NCBIfam" id="TIGR02359">
    <property type="entry name" value="thiW"/>
    <property type="match status" value="1"/>
</dbReference>
<accession>A0A2N6UDY9</accession>
<dbReference type="PIRSF" id="PIRSF024534">
    <property type="entry name" value="ThiW"/>
    <property type="match status" value="1"/>
</dbReference>
<evidence type="ECO:0000256" key="1">
    <source>
        <dbReference type="SAM" id="Phobius"/>
    </source>
</evidence>
<reference evidence="2 3" key="1">
    <citation type="submission" date="2017-09" db="EMBL/GenBank/DDBJ databases">
        <title>Bacterial strain isolated from the female urinary microbiota.</title>
        <authorList>
            <person name="Thomas-White K."/>
            <person name="Kumar N."/>
            <person name="Forster S."/>
            <person name="Putonti C."/>
            <person name="Lawley T."/>
            <person name="Wolfe A.J."/>
        </authorList>
    </citation>
    <scope>NUCLEOTIDE SEQUENCE [LARGE SCALE GENOMIC DNA]</scope>
    <source>
        <strain evidence="2 3">UMB0240</strain>
    </source>
</reference>
<keyword evidence="1" id="KW-0472">Membrane</keyword>
<dbReference type="OrthoDB" id="5516776at2"/>
<feature type="transmembrane region" description="Helical" evidence="1">
    <location>
        <begin position="72"/>
        <end position="90"/>
    </location>
</feature>
<keyword evidence="1" id="KW-0812">Transmembrane</keyword>
<feature type="transmembrane region" description="Helical" evidence="1">
    <location>
        <begin position="127"/>
        <end position="151"/>
    </location>
</feature>
<feature type="transmembrane region" description="Helical" evidence="1">
    <location>
        <begin position="41"/>
        <end position="66"/>
    </location>
</feature>
<feature type="transmembrane region" description="Helical" evidence="1">
    <location>
        <begin position="102"/>
        <end position="121"/>
    </location>
</feature>
<feature type="transmembrane region" description="Helical" evidence="1">
    <location>
        <begin position="12"/>
        <end position="29"/>
    </location>
</feature>
<sequence length="174" mass="19002">MIKDYKIEKMSILAMMIAMDVVLSPLLRVEGIAPMSSVMNVIAAVLMGPVYGTLMALSCGILRMILFGIPPLALTGAVFGAFLSGIGYRLTSKYLAAIIGEFIGTGLVGSLLSYPVMVWFTGSAQGMYWFVYTPRFIIGALSGSIMAYFILIRLDKLAYIQHVKGIFWPTIKKI</sequence>
<comment type="caution">
    <text evidence="2">The sequence shown here is derived from an EMBL/GenBank/DDBJ whole genome shotgun (WGS) entry which is preliminary data.</text>
</comment>
<gene>
    <name evidence="2" type="primary">thiW</name>
    <name evidence="2" type="ORF">CJ191_04755</name>
</gene>
<dbReference type="AlphaFoldDB" id="A0A2N6UDY9"/>
<name>A0A2N6UDY9_9LACT</name>
<dbReference type="Gene3D" id="1.10.1760.20">
    <property type="match status" value="1"/>
</dbReference>
<evidence type="ECO:0000313" key="3">
    <source>
        <dbReference type="Proteomes" id="UP000235701"/>
    </source>
</evidence>